<dbReference type="InterPro" id="IPR018154">
    <property type="entry name" value="TLV/ENV_coat_polyprotein"/>
</dbReference>
<sequence length="87" mass="9826">TTPPVNNPLWDMLKASYQALNATNPNITKHCWLCYDIRPPFYEAVGIDKKYRKTNGINPAECLWNKDTERKQGISLSQVTGKGKCIG</sequence>
<dbReference type="Pfam" id="PF00429">
    <property type="entry name" value="TLV_coat"/>
    <property type="match status" value="1"/>
</dbReference>
<organism evidence="1 2">
    <name type="scientific">Neopipo cinnamomea</name>
    <dbReference type="NCBI Taxonomy" id="456388"/>
    <lineage>
        <taxon>Eukaryota</taxon>
        <taxon>Metazoa</taxon>
        <taxon>Chordata</taxon>
        <taxon>Craniata</taxon>
        <taxon>Vertebrata</taxon>
        <taxon>Euteleostomi</taxon>
        <taxon>Archelosauria</taxon>
        <taxon>Archosauria</taxon>
        <taxon>Dinosauria</taxon>
        <taxon>Saurischia</taxon>
        <taxon>Theropoda</taxon>
        <taxon>Coelurosauria</taxon>
        <taxon>Aves</taxon>
        <taxon>Neognathae</taxon>
        <taxon>Neoaves</taxon>
        <taxon>Telluraves</taxon>
        <taxon>Australaves</taxon>
        <taxon>Passeriformes</taxon>
        <taxon>Tyrannidae</taxon>
        <taxon>Neopipo</taxon>
    </lineage>
</organism>
<protein>
    <submittedName>
        <fullName evidence="1">ENV1 protein</fullName>
    </submittedName>
</protein>
<gene>
    <name evidence="1" type="primary">Env1_3</name>
    <name evidence="1" type="ORF">NEOCIN_R15695</name>
</gene>
<feature type="non-terminal residue" evidence="1">
    <location>
        <position position="1"/>
    </location>
</feature>
<comment type="caution">
    <text evidence="1">The sequence shown here is derived from an EMBL/GenBank/DDBJ whole genome shotgun (WGS) entry which is preliminary data.</text>
</comment>
<dbReference type="EMBL" id="VYZA01003335">
    <property type="protein sequence ID" value="NWQ71980.1"/>
    <property type="molecule type" value="Genomic_DNA"/>
</dbReference>
<dbReference type="Proteomes" id="UP000556200">
    <property type="component" value="Unassembled WGS sequence"/>
</dbReference>
<dbReference type="AlphaFoldDB" id="A0A7K4RFI3"/>
<reference evidence="1 2" key="1">
    <citation type="submission" date="2019-09" db="EMBL/GenBank/DDBJ databases">
        <title>Bird 10,000 Genomes (B10K) Project - Family phase.</title>
        <authorList>
            <person name="Zhang G."/>
        </authorList>
    </citation>
    <scope>NUCLEOTIDE SEQUENCE [LARGE SCALE GENOMIC DNA]</scope>
    <source>
        <strain evidence="1">B10K-DU-004-15</strain>
        <tissue evidence="1">Mixed tissue sample</tissue>
    </source>
</reference>
<proteinExistence type="predicted"/>
<name>A0A7K4RFI3_9TYRA</name>
<accession>A0A7K4RFI3</accession>
<keyword evidence="2" id="KW-1185">Reference proteome</keyword>
<feature type="non-terminal residue" evidence="1">
    <location>
        <position position="87"/>
    </location>
</feature>
<evidence type="ECO:0000313" key="2">
    <source>
        <dbReference type="Proteomes" id="UP000556200"/>
    </source>
</evidence>
<evidence type="ECO:0000313" key="1">
    <source>
        <dbReference type="EMBL" id="NWQ71980.1"/>
    </source>
</evidence>